<keyword evidence="3" id="KW-1185">Reference proteome</keyword>
<proteinExistence type="predicted"/>
<keyword evidence="1" id="KW-1133">Transmembrane helix</keyword>
<comment type="caution">
    <text evidence="2">The sequence shown here is derived from an EMBL/GenBank/DDBJ whole genome shotgun (WGS) entry which is preliminary data.</text>
</comment>
<organism evidence="2 3">
    <name type="scientific">Symbiodinium necroappetens</name>
    <dbReference type="NCBI Taxonomy" id="1628268"/>
    <lineage>
        <taxon>Eukaryota</taxon>
        <taxon>Sar</taxon>
        <taxon>Alveolata</taxon>
        <taxon>Dinophyceae</taxon>
        <taxon>Suessiales</taxon>
        <taxon>Symbiodiniaceae</taxon>
        <taxon>Symbiodinium</taxon>
    </lineage>
</organism>
<feature type="transmembrane region" description="Helical" evidence="1">
    <location>
        <begin position="16"/>
        <end position="35"/>
    </location>
</feature>
<dbReference type="Proteomes" id="UP000601435">
    <property type="component" value="Unassembled WGS sequence"/>
</dbReference>
<reference evidence="2" key="1">
    <citation type="submission" date="2021-02" db="EMBL/GenBank/DDBJ databases">
        <authorList>
            <person name="Dougan E. K."/>
            <person name="Rhodes N."/>
            <person name="Thang M."/>
            <person name="Chan C."/>
        </authorList>
    </citation>
    <scope>NUCLEOTIDE SEQUENCE</scope>
</reference>
<protein>
    <submittedName>
        <fullName evidence="2">Uncharacterized protein</fullName>
    </submittedName>
</protein>
<name>A0A812KAD8_9DINO</name>
<evidence type="ECO:0000313" key="2">
    <source>
        <dbReference type="EMBL" id="CAE7224028.1"/>
    </source>
</evidence>
<dbReference type="AlphaFoldDB" id="A0A812KAD8"/>
<feature type="transmembrane region" description="Helical" evidence="1">
    <location>
        <begin position="79"/>
        <end position="97"/>
    </location>
</feature>
<feature type="transmembrane region" description="Helical" evidence="1">
    <location>
        <begin position="192"/>
        <end position="209"/>
    </location>
</feature>
<dbReference type="Pfam" id="PF06912">
    <property type="entry name" value="DUF1275"/>
    <property type="match status" value="1"/>
</dbReference>
<gene>
    <name evidence="2" type="ORF">SNEC2469_LOCUS3037</name>
</gene>
<keyword evidence="1" id="KW-0472">Membrane</keyword>
<evidence type="ECO:0000256" key="1">
    <source>
        <dbReference type="SAM" id="Phobius"/>
    </source>
</evidence>
<dbReference type="EMBL" id="CAJNJA010007398">
    <property type="protein sequence ID" value="CAE7224028.1"/>
    <property type="molecule type" value="Genomic_DNA"/>
</dbReference>
<feature type="transmembrane region" description="Helical" evidence="1">
    <location>
        <begin position="215"/>
        <end position="235"/>
    </location>
</feature>
<evidence type="ECO:0000313" key="3">
    <source>
        <dbReference type="Proteomes" id="UP000601435"/>
    </source>
</evidence>
<dbReference type="OrthoDB" id="407635at2759"/>
<feature type="transmembrane region" description="Helical" evidence="1">
    <location>
        <begin position="137"/>
        <end position="154"/>
    </location>
</feature>
<dbReference type="InterPro" id="IPR010699">
    <property type="entry name" value="DUF1275"/>
</dbReference>
<sequence>MDMEFNAVSMGEWAKTLLHLCFCLVLGWTNSIMMFRFRVFATMMVGNTILMGVSLACQEGLVVTPDEIKLCPAEFPPQYYAVLILLFVCGAFFHGMMERAYSWTPRAFAPMIVLVIVAEEIRERCSLKAKALHDDKYYAYLLAPVFGVTGSISMKCGLQGVPWAASGNMLSSAYHFAHYLQGSDAEDLKKAVIPLGMWVFFLIGVVLGNSHHTRSSLICISVALAVLFLAMSVVLPKKKQGAPGVIGQ</sequence>
<keyword evidence="1" id="KW-0812">Transmembrane</keyword>
<accession>A0A812KAD8</accession>